<evidence type="ECO:0000313" key="2">
    <source>
        <dbReference type="EMBL" id="KAB7753405.1"/>
    </source>
</evidence>
<proteinExistence type="predicted"/>
<reference evidence="2 3" key="1">
    <citation type="submission" date="2012-10" db="EMBL/GenBank/DDBJ databases">
        <title>The draft sequence of the Mycobacterium pheli genome.</title>
        <authorList>
            <person name="Pettersson B.M.F."/>
            <person name="Das S."/>
            <person name="Dasgupta S."/>
            <person name="Bhattacharya A."/>
            <person name="Kirsebom L.A."/>
        </authorList>
    </citation>
    <scope>NUCLEOTIDE SEQUENCE [LARGE SCALE GENOMIC DNA]</scope>
    <source>
        <strain evidence="2 3">CCUG 21000</strain>
    </source>
</reference>
<keyword evidence="1" id="KW-0732">Signal</keyword>
<feature type="chain" id="PRO_5024298908" description="Secreted protein" evidence="1">
    <location>
        <begin position="49"/>
        <end position="113"/>
    </location>
</feature>
<gene>
    <name evidence="2" type="ORF">MPHL21000_19430</name>
</gene>
<evidence type="ECO:0000256" key="1">
    <source>
        <dbReference type="SAM" id="SignalP"/>
    </source>
</evidence>
<dbReference type="AlphaFoldDB" id="A0A5N5UUZ4"/>
<accession>A0A5N5UUZ4</accession>
<dbReference type="EMBL" id="ANBP01000034">
    <property type="protein sequence ID" value="KAB7753405.1"/>
    <property type="molecule type" value="Genomic_DNA"/>
</dbReference>
<evidence type="ECO:0000313" key="3">
    <source>
        <dbReference type="Proteomes" id="UP000325690"/>
    </source>
</evidence>
<feature type="signal peptide" evidence="1">
    <location>
        <begin position="1"/>
        <end position="48"/>
    </location>
</feature>
<protein>
    <recommendedName>
        <fullName evidence="4">Secreted protein</fullName>
    </recommendedName>
</protein>
<organism evidence="2 3">
    <name type="scientific">Mycolicibacterium phlei DSM 43239 = CCUG 21000</name>
    <dbReference type="NCBI Taxonomy" id="1226750"/>
    <lineage>
        <taxon>Bacteria</taxon>
        <taxon>Bacillati</taxon>
        <taxon>Actinomycetota</taxon>
        <taxon>Actinomycetes</taxon>
        <taxon>Mycobacteriales</taxon>
        <taxon>Mycobacteriaceae</taxon>
        <taxon>Mycolicibacterium</taxon>
    </lineage>
</organism>
<name>A0A5N5UUZ4_MYCPH</name>
<comment type="caution">
    <text evidence="2">The sequence shown here is derived from an EMBL/GenBank/DDBJ whole genome shotgun (WGS) entry which is preliminary data.</text>
</comment>
<evidence type="ECO:0008006" key="4">
    <source>
        <dbReference type="Google" id="ProtNLM"/>
    </source>
</evidence>
<keyword evidence="3" id="KW-1185">Reference proteome</keyword>
<dbReference type="Proteomes" id="UP000325690">
    <property type="component" value="Unassembled WGS sequence"/>
</dbReference>
<sequence length="113" mass="12253">MDTVRRGPLGIRPEAVSAAGRTRTMRSLIAGAAAAAALMLGTAGMASADDVIVYDGETGIPWSWPTEGACISDGPDMHLDNVGEDNLYQYWYCLQHDDGLWYLHNSDQPTHDE</sequence>